<reference evidence="2" key="1">
    <citation type="submission" date="2021-03" db="EMBL/GenBank/DDBJ databases">
        <title>Complete Genome of Pseudoalteromonas xiamenensis STKMTI.2, a new potential marine bacterium producing anti-Vibrio compounds.</title>
        <authorList>
            <person name="Handayani D.P."/>
            <person name="Isnansetyo A."/>
            <person name="Istiqomah I."/>
            <person name="Jumina J."/>
        </authorList>
    </citation>
    <scope>NUCLEOTIDE SEQUENCE</scope>
    <source>
        <strain evidence="2">STKMTI.2</strain>
    </source>
</reference>
<evidence type="ECO:0008006" key="4">
    <source>
        <dbReference type="Google" id="ProtNLM"/>
    </source>
</evidence>
<keyword evidence="1" id="KW-0732">Signal</keyword>
<name>A0A975HMX4_9GAMM</name>
<protein>
    <recommendedName>
        <fullName evidence="4">Outer membrane protein beta-barrel domain-containing protein</fullName>
    </recommendedName>
</protein>
<feature type="signal peptide" evidence="1">
    <location>
        <begin position="1"/>
        <end position="19"/>
    </location>
</feature>
<evidence type="ECO:0000256" key="1">
    <source>
        <dbReference type="SAM" id="SignalP"/>
    </source>
</evidence>
<dbReference type="AlphaFoldDB" id="A0A975HMX4"/>
<feature type="chain" id="PRO_5037055737" description="Outer membrane protein beta-barrel domain-containing protein" evidence="1">
    <location>
        <begin position="20"/>
        <end position="151"/>
    </location>
</feature>
<evidence type="ECO:0000313" key="3">
    <source>
        <dbReference type="Proteomes" id="UP000664904"/>
    </source>
</evidence>
<organism evidence="2 3">
    <name type="scientific">Pseudoalteromonas xiamenensis</name>
    <dbReference type="NCBI Taxonomy" id="882626"/>
    <lineage>
        <taxon>Bacteria</taxon>
        <taxon>Pseudomonadati</taxon>
        <taxon>Pseudomonadota</taxon>
        <taxon>Gammaproteobacteria</taxon>
        <taxon>Alteromonadales</taxon>
        <taxon>Pseudoalteromonadaceae</taxon>
        <taxon>Pseudoalteromonas</taxon>
    </lineage>
</organism>
<proteinExistence type="predicted"/>
<dbReference type="EMBL" id="CP072133">
    <property type="protein sequence ID" value="QTH71590.1"/>
    <property type="molecule type" value="Genomic_DNA"/>
</dbReference>
<dbReference type="KEGG" id="pxi:J5O05_01010"/>
<dbReference type="Proteomes" id="UP000664904">
    <property type="component" value="Chromosome"/>
</dbReference>
<dbReference type="RefSeq" id="WP_208843216.1">
    <property type="nucleotide sequence ID" value="NZ_CP072133.1"/>
</dbReference>
<accession>A0A975HMX4</accession>
<keyword evidence="3" id="KW-1185">Reference proteome</keyword>
<sequence length="151" mass="16752">MKKHVAFFTLSLLASNAFANDINWSTATGYPFFVVPTISTTSDDVRYYANYKLGLDDGVSVGAEWLQGQHAMGVFVGAVGARRVNDNCLINSICISLFDDETTNGVGLSYEYKFSNTVANGWALRFEGGYGKESRNDEKRFDGNIQVVYHY</sequence>
<evidence type="ECO:0000313" key="2">
    <source>
        <dbReference type="EMBL" id="QTH71590.1"/>
    </source>
</evidence>
<gene>
    <name evidence="2" type="ORF">J5O05_01010</name>
</gene>